<name>A0A0A9BSB5_ARUDO</name>
<dbReference type="AlphaFoldDB" id="A0A0A9BSB5"/>
<evidence type="ECO:0000313" key="1">
    <source>
        <dbReference type="EMBL" id="JAD66196.1"/>
    </source>
</evidence>
<organism evidence="1">
    <name type="scientific">Arundo donax</name>
    <name type="common">Giant reed</name>
    <name type="synonym">Donax arundinaceus</name>
    <dbReference type="NCBI Taxonomy" id="35708"/>
    <lineage>
        <taxon>Eukaryota</taxon>
        <taxon>Viridiplantae</taxon>
        <taxon>Streptophyta</taxon>
        <taxon>Embryophyta</taxon>
        <taxon>Tracheophyta</taxon>
        <taxon>Spermatophyta</taxon>
        <taxon>Magnoliopsida</taxon>
        <taxon>Liliopsida</taxon>
        <taxon>Poales</taxon>
        <taxon>Poaceae</taxon>
        <taxon>PACMAD clade</taxon>
        <taxon>Arundinoideae</taxon>
        <taxon>Arundineae</taxon>
        <taxon>Arundo</taxon>
    </lineage>
</organism>
<proteinExistence type="predicted"/>
<reference evidence="1" key="2">
    <citation type="journal article" date="2015" name="Data Brief">
        <title>Shoot transcriptome of the giant reed, Arundo donax.</title>
        <authorList>
            <person name="Barrero R.A."/>
            <person name="Guerrero F.D."/>
            <person name="Moolhuijzen P."/>
            <person name="Goolsby J.A."/>
            <person name="Tidwell J."/>
            <person name="Bellgard S.E."/>
            <person name="Bellgard M.I."/>
        </authorList>
    </citation>
    <scope>NUCLEOTIDE SEQUENCE</scope>
    <source>
        <tissue evidence="1">Shoot tissue taken approximately 20 cm above the soil surface</tissue>
    </source>
</reference>
<dbReference type="EMBL" id="GBRH01231699">
    <property type="protein sequence ID" value="JAD66196.1"/>
    <property type="molecule type" value="Transcribed_RNA"/>
</dbReference>
<accession>A0A0A9BSB5</accession>
<reference evidence="1" key="1">
    <citation type="submission" date="2014-09" db="EMBL/GenBank/DDBJ databases">
        <authorList>
            <person name="Magalhaes I.L.F."/>
            <person name="Oliveira U."/>
            <person name="Santos F.R."/>
            <person name="Vidigal T.H.D.A."/>
            <person name="Brescovit A.D."/>
            <person name="Santos A.J."/>
        </authorList>
    </citation>
    <scope>NUCLEOTIDE SEQUENCE</scope>
    <source>
        <tissue evidence="1">Shoot tissue taken approximately 20 cm above the soil surface</tissue>
    </source>
</reference>
<sequence>MPLSNRSMNLEMDVLVKHHCIRTRTTNGEVGK</sequence>
<protein>
    <submittedName>
        <fullName evidence="1">Uncharacterized protein</fullName>
    </submittedName>
</protein>